<name>A0ABC9D9V3_9POAL</name>
<evidence type="ECO:0000313" key="4">
    <source>
        <dbReference type="Proteomes" id="UP001497457"/>
    </source>
</evidence>
<dbReference type="PANTHER" id="PTHR33994">
    <property type="entry name" value="OS04G0515000 PROTEIN"/>
    <property type="match status" value="1"/>
</dbReference>
<proteinExistence type="predicted"/>
<dbReference type="EMBL" id="OZ075141">
    <property type="protein sequence ID" value="CAL5033836.1"/>
    <property type="molecule type" value="Genomic_DNA"/>
</dbReference>
<gene>
    <name evidence="3" type="ORF">URODEC1_LOCUS82836</name>
</gene>
<evidence type="ECO:0000313" key="3">
    <source>
        <dbReference type="EMBL" id="CAL5033836.1"/>
    </source>
</evidence>
<keyword evidence="2" id="KW-0812">Transmembrane</keyword>
<reference evidence="3 4" key="2">
    <citation type="submission" date="2024-10" db="EMBL/GenBank/DDBJ databases">
        <authorList>
            <person name="Ryan C."/>
        </authorList>
    </citation>
    <scope>NUCLEOTIDE SEQUENCE [LARGE SCALE GENOMIC DNA]</scope>
</reference>
<accession>A0ABC9D9V3</accession>
<evidence type="ECO:0000256" key="1">
    <source>
        <dbReference type="SAM" id="MobiDB-lite"/>
    </source>
</evidence>
<dbReference type="Proteomes" id="UP001497457">
    <property type="component" value="Chromosome 31b"/>
</dbReference>
<sequence>MAAARTKEQEQPLLPIRSGSSKKGKKSTPPNDEPSAIDVITSLVVLVLVILGGVYFKRHCWKRIFGPFDPVEYTVAIAAVSGLDPGTDLHPRPATFLDPAFNLTLCVASPSTALRRECIKSGTMVEVSYLRSRVPLAAGTAPAFCVEVGEERVEGSVIVWGYGVRLPGFVLDSLAADMRRGTAEFGVKLTDPVPYCAAERTTPFRCHTGGSIRSSRYIRVLSCWAKIGGGPAPCSVSFETASFPVLRAGTGRDSSASLLPQPTL</sequence>
<keyword evidence="4" id="KW-1185">Reference proteome</keyword>
<keyword evidence="2" id="KW-0472">Membrane</keyword>
<evidence type="ECO:0000256" key="2">
    <source>
        <dbReference type="SAM" id="Phobius"/>
    </source>
</evidence>
<organism evidence="3 4">
    <name type="scientific">Urochloa decumbens</name>
    <dbReference type="NCBI Taxonomy" id="240449"/>
    <lineage>
        <taxon>Eukaryota</taxon>
        <taxon>Viridiplantae</taxon>
        <taxon>Streptophyta</taxon>
        <taxon>Embryophyta</taxon>
        <taxon>Tracheophyta</taxon>
        <taxon>Spermatophyta</taxon>
        <taxon>Magnoliopsida</taxon>
        <taxon>Liliopsida</taxon>
        <taxon>Poales</taxon>
        <taxon>Poaceae</taxon>
        <taxon>PACMAD clade</taxon>
        <taxon>Panicoideae</taxon>
        <taxon>Panicodae</taxon>
        <taxon>Paniceae</taxon>
        <taxon>Melinidinae</taxon>
        <taxon>Urochloa</taxon>
    </lineage>
</organism>
<reference evidence="4" key="1">
    <citation type="submission" date="2024-06" db="EMBL/GenBank/DDBJ databases">
        <authorList>
            <person name="Ryan C."/>
        </authorList>
    </citation>
    <scope>NUCLEOTIDE SEQUENCE [LARGE SCALE GENOMIC DNA]</scope>
</reference>
<dbReference type="PANTHER" id="PTHR33994:SF25">
    <property type="entry name" value="OS02G0619200 PROTEIN"/>
    <property type="match status" value="1"/>
</dbReference>
<dbReference type="AlphaFoldDB" id="A0ABC9D9V3"/>
<keyword evidence="2" id="KW-1133">Transmembrane helix</keyword>
<feature type="transmembrane region" description="Helical" evidence="2">
    <location>
        <begin position="36"/>
        <end position="56"/>
    </location>
</feature>
<feature type="region of interest" description="Disordered" evidence="1">
    <location>
        <begin position="1"/>
        <end position="33"/>
    </location>
</feature>
<protein>
    <submittedName>
        <fullName evidence="3">Uncharacterized protein</fullName>
    </submittedName>
</protein>
<feature type="compositionally biased region" description="Basic and acidic residues" evidence="1">
    <location>
        <begin position="1"/>
        <end position="10"/>
    </location>
</feature>